<feature type="region of interest" description="Disordered" evidence="2">
    <location>
        <begin position="96"/>
        <end position="125"/>
    </location>
</feature>
<dbReference type="Gene3D" id="4.10.60.10">
    <property type="entry name" value="Zinc finger, CCHC-type"/>
    <property type="match status" value="1"/>
</dbReference>
<feature type="compositionally biased region" description="Polar residues" evidence="2">
    <location>
        <begin position="96"/>
        <end position="110"/>
    </location>
</feature>
<evidence type="ECO:0000256" key="1">
    <source>
        <dbReference type="PROSITE-ProRule" id="PRU00047"/>
    </source>
</evidence>
<comment type="caution">
    <text evidence="4">The sequence shown here is derived from an EMBL/GenBank/DDBJ whole genome shotgun (WGS) entry which is preliminary data.</text>
</comment>
<reference evidence="5" key="1">
    <citation type="journal article" date="2019" name="Nat. Commun.">
        <title>The genome of broomcorn millet.</title>
        <authorList>
            <person name="Zou C."/>
            <person name="Miki D."/>
            <person name="Li D."/>
            <person name="Tang Q."/>
            <person name="Xiao L."/>
            <person name="Rajput S."/>
            <person name="Deng P."/>
            <person name="Jia W."/>
            <person name="Huang R."/>
            <person name="Zhang M."/>
            <person name="Sun Y."/>
            <person name="Hu J."/>
            <person name="Fu X."/>
            <person name="Schnable P.S."/>
            <person name="Li F."/>
            <person name="Zhang H."/>
            <person name="Feng B."/>
            <person name="Zhu X."/>
            <person name="Liu R."/>
            <person name="Schnable J.C."/>
            <person name="Zhu J.-K."/>
            <person name="Zhang H."/>
        </authorList>
    </citation>
    <scope>NUCLEOTIDE SEQUENCE [LARGE SCALE GENOMIC DNA]</scope>
</reference>
<dbReference type="AlphaFoldDB" id="A0A3L6TC43"/>
<dbReference type="EMBL" id="PQIB02000002">
    <property type="protein sequence ID" value="RLN34863.1"/>
    <property type="molecule type" value="Genomic_DNA"/>
</dbReference>
<organism evidence="4 5">
    <name type="scientific">Panicum miliaceum</name>
    <name type="common">Proso millet</name>
    <name type="synonym">Broomcorn millet</name>
    <dbReference type="NCBI Taxonomy" id="4540"/>
    <lineage>
        <taxon>Eukaryota</taxon>
        <taxon>Viridiplantae</taxon>
        <taxon>Streptophyta</taxon>
        <taxon>Embryophyta</taxon>
        <taxon>Tracheophyta</taxon>
        <taxon>Spermatophyta</taxon>
        <taxon>Magnoliopsida</taxon>
        <taxon>Liliopsida</taxon>
        <taxon>Poales</taxon>
        <taxon>Poaceae</taxon>
        <taxon>PACMAD clade</taxon>
        <taxon>Panicoideae</taxon>
        <taxon>Panicodae</taxon>
        <taxon>Paniceae</taxon>
        <taxon>Panicinae</taxon>
        <taxon>Panicum</taxon>
        <taxon>Panicum sect. Panicum</taxon>
    </lineage>
</organism>
<dbReference type="InterPro" id="IPR001878">
    <property type="entry name" value="Znf_CCHC"/>
</dbReference>
<dbReference type="SUPFAM" id="SSF57756">
    <property type="entry name" value="Retrovirus zinc finger-like domains"/>
    <property type="match status" value="1"/>
</dbReference>
<proteinExistence type="predicted"/>
<keyword evidence="1" id="KW-0862">Zinc</keyword>
<keyword evidence="5" id="KW-1185">Reference proteome</keyword>
<gene>
    <name evidence="4" type="ORF">C2845_PM03G11130</name>
</gene>
<dbReference type="GO" id="GO:0003676">
    <property type="term" value="F:nucleic acid binding"/>
    <property type="evidence" value="ECO:0007669"/>
    <property type="project" value="InterPro"/>
</dbReference>
<keyword evidence="1" id="KW-0479">Metal-binding</keyword>
<feature type="region of interest" description="Disordered" evidence="2">
    <location>
        <begin position="255"/>
        <end position="285"/>
    </location>
</feature>
<dbReference type="PROSITE" id="PS50158">
    <property type="entry name" value="ZF_CCHC"/>
    <property type="match status" value="1"/>
</dbReference>
<dbReference type="GO" id="GO:0008270">
    <property type="term" value="F:zinc ion binding"/>
    <property type="evidence" value="ECO:0007669"/>
    <property type="project" value="UniProtKB-KW"/>
</dbReference>
<name>A0A3L6TC43_PANMI</name>
<dbReference type="Pfam" id="PF00098">
    <property type="entry name" value="zf-CCHC"/>
    <property type="match status" value="1"/>
</dbReference>
<protein>
    <recommendedName>
        <fullName evidence="3">CCHC-type domain-containing protein</fullName>
    </recommendedName>
</protein>
<keyword evidence="1" id="KW-0863">Zinc-finger</keyword>
<evidence type="ECO:0000313" key="5">
    <source>
        <dbReference type="Proteomes" id="UP000275267"/>
    </source>
</evidence>
<dbReference type="OrthoDB" id="785014at2759"/>
<sequence length="285" mass="33206">MNDDQTMRQMYDRLMILVSDIRGFGCEDWEDHKVIKKLFRVFTPRNLTLTTMIRGDPKFKIKTPNQLLDEILHQELVERDVAKSFSHKVNKSVTLNATSSNRVGSSSKAPKSTKEDSSDEGSTDEEMALVLRNFKHFMKKKSYKRNGDDKKRPQQRRCYVCKEVGHYIADCPQLKNRAKEEKKYKEKSKNYKKKYQDQAHVGKEWESSHEGSDHEGITTLAMSKSTRKLFKNLSDDEDDAHFCLMARATKVQETIIPSFQPPSTFDNAQNDLEDEEEQHKPFMIK</sequence>
<evidence type="ECO:0000256" key="2">
    <source>
        <dbReference type="SAM" id="MobiDB-lite"/>
    </source>
</evidence>
<dbReference type="SMART" id="SM00343">
    <property type="entry name" value="ZnF_C2HC"/>
    <property type="match status" value="1"/>
</dbReference>
<evidence type="ECO:0000313" key="4">
    <source>
        <dbReference type="EMBL" id="RLN34863.1"/>
    </source>
</evidence>
<dbReference type="Proteomes" id="UP000275267">
    <property type="component" value="Unassembled WGS sequence"/>
</dbReference>
<feature type="compositionally biased region" description="Polar residues" evidence="2">
    <location>
        <begin position="255"/>
        <end position="270"/>
    </location>
</feature>
<dbReference type="InterPro" id="IPR036875">
    <property type="entry name" value="Znf_CCHC_sf"/>
</dbReference>
<evidence type="ECO:0000259" key="3">
    <source>
        <dbReference type="PROSITE" id="PS50158"/>
    </source>
</evidence>
<accession>A0A3L6TC43</accession>
<feature type="domain" description="CCHC-type" evidence="3">
    <location>
        <begin position="156"/>
        <end position="173"/>
    </location>
</feature>